<proteinExistence type="predicted"/>
<comment type="caution">
    <text evidence="2">The sequence shown here is derived from an EMBL/GenBank/DDBJ whole genome shotgun (WGS) entry which is preliminary data.</text>
</comment>
<name>A0ABW5TWB1_9SPHI</name>
<gene>
    <name evidence="2" type="ORF">ACFSSE_17815</name>
</gene>
<dbReference type="EMBL" id="JBHULV010000057">
    <property type="protein sequence ID" value="MFD2733570.1"/>
    <property type="molecule type" value="Genomic_DNA"/>
</dbReference>
<feature type="transmembrane region" description="Helical" evidence="1">
    <location>
        <begin position="12"/>
        <end position="30"/>
    </location>
</feature>
<keyword evidence="1" id="KW-1133">Transmembrane helix</keyword>
<evidence type="ECO:0000313" key="2">
    <source>
        <dbReference type="EMBL" id="MFD2733570.1"/>
    </source>
</evidence>
<organism evidence="2 3">
    <name type="scientific">Pedobacter alpinus</name>
    <dbReference type="NCBI Taxonomy" id="1590643"/>
    <lineage>
        <taxon>Bacteria</taxon>
        <taxon>Pseudomonadati</taxon>
        <taxon>Bacteroidota</taxon>
        <taxon>Sphingobacteriia</taxon>
        <taxon>Sphingobacteriales</taxon>
        <taxon>Sphingobacteriaceae</taxon>
        <taxon>Pedobacter</taxon>
    </lineage>
</organism>
<dbReference type="RefSeq" id="WP_379045401.1">
    <property type="nucleotide sequence ID" value="NZ_JBHSKW010000054.1"/>
</dbReference>
<keyword evidence="1" id="KW-0812">Transmembrane</keyword>
<accession>A0ABW5TWB1</accession>
<keyword evidence="3" id="KW-1185">Reference proteome</keyword>
<feature type="transmembrane region" description="Helical" evidence="1">
    <location>
        <begin position="154"/>
        <end position="175"/>
    </location>
</feature>
<dbReference type="Proteomes" id="UP001597546">
    <property type="component" value="Unassembled WGS sequence"/>
</dbReference>
<feature type="transmembrane region" description="Helical" evidence="1">
    <location>
        <begin position="89"/>
        <end position="106"/>
    </location>
</feature>
<evidence type="ECO:0000313" key="3">
    <source>
        <dbReference type="Proteomes" id="UP001597546"/>
    </source>
</evidence>
<protein>
    <recommendedName>
        <fullName evidence="4">DoxX family protein</fullName>
    </recommendedName>
</protein>
<sequence>MKLTKQDKIQILENALAYLVAFGMIIYGAGKVIQFDGALSNHKVVAQLSGMELMWAFYSYSKAYVIVLGVLEIGAALLILFIKTRLIGGLIASTILINIILQDIFYHVNTGALRAAILYQSSIFLIFYIHKNTVKKCLNVLTIDIKIYSNKEIWMIKVLLSVLVFVIFRILEFYLTTKF</sequence>
<evidence type="ECO:0000256" key="1">
    <source>
        <dbReference type="SAM" id="Phobius"/>
    </source>
</evidence>
<feature type="transmembrane region" description="Helical" evidence="1">
    <location>
        <begin position="63"/>
        <end position="82"/>
    </location>
</feature>
<reference evidence="3" key="1">
    <citation type="journal article" date="2019" name="Int. J. Syst. Evol. Microbiol.">
        <title>The Global Catalogue of Microorganisms (GCM) 10K type strain sequencing project: providing services to taxonomists for standard genome sequencing and annotation.</title>
        <authorList>
            <consortium name="The Broad Institute Genomics Platform"/>
            <consortium name="The Broad Institute Genome Sequencing Center for Infectious Disease"/>
            <person name="Wu L."/>
            <person name="Ma J."/>
        </authorList>
    </citation>
    <scope>NUCLEOTIDE SEQUENCE [LARGE SCALE GENOMIC DNA]</scope>
    <source>
        <strain evidence="3">KCTC 42456</strain>
    </source>
</reference>
<feature type="transmembrane region" description="Helical" evidence="1">
    <location>
        <begin position="112"/>
        <end position="129"/>
    </location>
</feature>
<keyword evidence="1" id="KW-0472">Membrane</keyword>
<evidence type="ECO:0008006" key="4">
    <source>
        <dbReference type="Google" id="ProtNLM"/>
    </source>
</evidence>